<dbReference type="InterPro" id="IPR040198">
    <property type="entry name" value="Fido_containing"/>
</dbReference>
<dbReference type="PANTHER" id="PTHR13504:SF38">
    <property type="entry name" value="FIDO DOMAIN-CONTAINING PROTEIN"/>
    <property type="match status" value="1"/>
</dbReference>
<dbReference type="OrthoDB" id="9814400at2"/>
<feature type="binding site" evidence="2">
    <location>
        <begin position="448"/>
        <end position="455"/>
    </location>
    <ligand>
        <name>ATP</name>
        <dbReference type="ChEBI" id="CHEBI:30616"/>
    </ligand>
</feature>
<comment type="caution">
    <text evidence="4">The sequence shown here is derived from an EMBL/GenBank/DDBJ whole genome shotgun (WGS) entry which is preliminary data.</text>
</comment>
<keyword evidence="2" id="KW-0067">ATP-binding</keyword>
<sequence length="504" mass="56873">MATPSENLAASLQVLQELQQNGIIAIPSHLISRTHRERLVKKGFLREVMRGWYIPARPDENAGESTSWYASYWNFAGSYLTERFGEDWCLSPEESAKLHAANLTVPAQLLVRAPQGRNQITNLLYNTSLLEIRAALPDKQQTVTNYNGLRLYNSAAAVVNISESFYQQYPTDARTLLSTFRDGSEILALLLDGGKSVVAGRIAGAFRNIDRPKIADDILEGMRSADYNVRELDPFTYKSPIVFAQREISPYVNRLRLMWNEMRAEIIKIFPPSPGMPKDKAAYLKQVEENYVNDAYNSLSIEGYRVNAELIERVRSGAWQPDNNEQDRQHRDAMAARGYWQAFQMVQKSIESILAGKNPGNVTDNDHGTWYREMFAPSVTAGILKPSDLAGYRNQPIYIRRSKHVPPSMEAVRDLMPAFFDLLSDEENAGVRVVLGHFFFVFIHPYSDGNGRIGRFLMNSMMASGGYPWTVIPLERRSEYMTALESASAAGDIVPFTTFITSLL</sequence>
<name>A0A4Z0LAZ6_9FLAO</name>
<dbReference type="Pfam" id="PF02661">
    <property type="entry name" value="Fic"/>
    <property type="match status" value="1"/>
</dbReference>
<dbReference type="Proteomes" id="UP000297407">
    <property type="component" value="Unassembled WGS sequence"/>
</dbReference>
<dbReference type="EMBL" id="SRLH01000002">
    <property type="protein sequence ID" value="TGD59023.1"/>
    <property type="molecule type" value="Genomic_DNA"/>
</dbReference>
<evidence type="ECO:0000259" key="3">
    <source>
        <dbReference type="PROSITE" id="PS51459"/>
    </source>
</evidence>
<keyword evidence="5" id="KW-1185">Reference proteome</keyword>
<dbReference type="PANTHER" id="PTHR13504">
    <property type="entry name" value="FIDO DOMAIN-CONTAINING PROTEIN DDB_G0283145"/>
    <property type="match status" value="1"/>
</dbReference>
<evidence type="ECO:0000313" key="4">
    <source>
        <dbReference type="EMBL" id="TGD59023.1"/>
    </source>
</evidence>
<reference evidence="4 5" key="1">
    <citation type="submission" date="2019-04" db="EMBL/GenBank/DDBJ databases">
        <title>Flavobacterium sp. strain DS2-A Genome sequencing and assembly.</title>
        <authorList>
            <person name="Kim I."/>
        </authorList>
    </citation>
    <scope>NUCLEOTIDE SEQUENCE [LARGE SCALE GENOMIC DNA]</scope>
    <source>
        <strain evidence="4 5">DS2-A</strain>
    </source>
</reference>
<gene>
    <name evidence="4" type="ORF">E4635_04000</name>
</gene>
<evidence type="ECO:0000256" key="1">
    <source>
        <dbReference type="PIRSR" id="PIRSR640198-1"/>
    </source>
</evidence>
<keyword evidence="2" id="KW-0547">Nucleotide-binding</keyword>
<organism evidence="4 5">
    <name type="scientific">Flavobacterium humi</name>
    <dbReference type="NCBI Taxonomy" id="2562683"/>
    <lineage>
        <taxon>Bacteria</taxon>
        <taxon>Pseudomonadati</taxon>
        <taxon>Bacteroidota</taxon>
        <taxon>Flavobacteriia</taxon>
        <taxon>Flavobacteriales</taxon>
        <taxon>Flavobacteriaceae</taxon>
        <taxon>Flavobacterium</taxon>
    </lineage>
</organism>
<proteinExistence type="predicted"/>
<dbReference type="InterPro" id="IPR036597">
    <property type="entry name" value="Fido-like_dom_sf"/>
</dbReference>
<protein>
    <submittedName>
        <fullName evidence="4">Fic family protein</fullName>
    </submittedName>
</protein>
<dbReference type="GO" id="GO:0005524">
    <property type="term" value="F:ATP binding"/>
    <property type="evidence" value="ECO:0007669"/>
    <property type="project" value="UniProtKB-KW"/>
</dbReference>
<evidence type="ECO:0000256" key="2">
    <source>
        <dbReference type="PIRSR" id="PIRSR640198-2"/>
    </source>
</evidence>
<dbReference type="SUPFAM" id="SSF140931">
    <property type="entry name" value="Fic-like"/>
    <property type="match status" value="1"/>
</dbReference>
<dbReference type="Gene3D" id="1.10.3290.10">
    <property type="entry name" value="Fido-like domain"/>
    <property type="match status" value="1"/>
</dbReference>
<evidence type="ECO:0000313" key="5">
    <source>
        <dbReference type="Proteomes" id="UP000297407"/>
    </source>
</evidence>
<dbReference type="RefSeq" id="WP_135525333.1">
    <property type="nucleotide sequence ID" value="NZ_SRLH01000002.1"/>
</dbReference>
<feature type="domain" description="Fido" evidence="3">
    <location>
        <begin position="371"/>
        <end position="502"/>
    </location>
</feature>
<dbReference type="PROSITE" id="PS51459">
    <property type="entry name" value="FIDO"/>
    <property type="match status" value="1"/>
</dbReference>
<accession>A0A4Z0LAZ6</accession>
<dbReference type="AlphaFoldDB" id="A0A4Z0LAZ6"/>
<feature type="active site" evidence="1">
    <location>
        <position position="444"/>
    </location>
</feature>
<dbReference type="InterPro" id="IPR003812">
    <property type="entry name" value="Fido"/>
</dbReference>